<keyword evidence="3" id="KW-0378">Hydrolase</keyword>
<dbReference type="SUPFAM" id="SSF50156">
    <property type="entry name" value="PDZ domain-like"/>
    <property type="match status" value="1"/>
</dbReference>
<dbReference type="PRINTS" id="PR00834">
    <property type="entry name" value="PROTEASES2C"/>
</dbReference>
<dbReference type="InterPro" id="IPR043504">
    <property type="entry name" value="Peptidase_S1_PA_chymotrypsin"/>
</dbReference>
<gene>
    <name evidence="6" type="primary">DEGP1</name>
    <name evidence="6" type="ORF">CVIRNUC_005350</name>
</gene>
<keyword evidence="4" id="KW-0720">Serine protease</keyword>
<dbReference type="GO" id="GO:0004252">
    <property type="term" value="F:serine-type endopeptidase activity"/>
    <property type="evidence" value="ECO:0007669"/>
    <property type="project" value="InterPro"/>
</dbReference>
<evidence type="ECO:0000313" key="6">
    <source>
        <dbReference type="EMBL" id="CAK0781345.1"/>
    </source>
</evidence>
<evidence type="ECO:0000256" key="4">
    <source>
        <dbReference type="ARBA" id="ARBA00022825"/>
    </source>
</evidence>
<dbReference type="InterPro" id="IPR009003">
    <property type="entry name" value="Peptidase_S1_PA"/>
</dbReference>
<evidence type="ECO:0000313" key="7">
    <source>
        <dbReference type="Proteomes" id="UP001314263"/>
    </source>
</evidence>
<dbReference type="Gene3D" id="2.40.10.10">
    <property type="entry name" value="Trypsin-like serine proteases"/>
    <property type="match status" value="2"/>
</dbReference>
<dbReference type="Pfam" id="PF13365">
    <property type="entry name" value="Trypsin_2"/>
    <property type="match status" value="1"/>
</dbReference>
<dbReference type="FunFam" id="2.40.10.10:FF:000001">
    <property type="entry name" value="Periplasmic serine protease DegS"/>
    <property type="match status" value="1"/>
</dbReference>
<sequence>MSCAQAKRCAPEWGSSDVRHHGSPCPGGRLWRRVRGHRVAVASTHLYTDTKLSEGCSCPRQIELPHRCMPPGIQRAPIASLSHRDIQDLHALHSASLYQTTQHSTLWEQVAALATACGIAALLFIGGPIGPAEARARLTQDEQLTIDVFKKNTPSVVYIENLALRRDQFTLDLMEKVPQGAGSGTIWDTDGHVVTNAHVIAGASDLQVSLMGDEEYPASIVGVDRDKDVAVLQLKMPEDIDKKKRLQPVTLGSSADLQVGQRVYAIGNPYGLDHTLTTGVISGTGREINSGNTGRPIENVIQTDAAINPGNSGGPLLDTSGDLIGINTAIYSPSGANSGVGFAVPVDLIRSSVSQIIQFGKVLRPILGISFAPDQSVEQLQQGIQGILVLDARDGSPARLAGVNGTRRDQSGRLVLGDIISAFNGKKVKTGTDLYRELDKCTIGQEVDLEILRGSEKVSLKVTLGSNN</sequence>
<accession>A0AAV1I7E5</accession>
<evidence type="ECO:0000256" key="2">
    <source>
        <dbReference type="ARBA" id="ARBA00022670"/>
    </source>
</evidence>
<evidence type="ECO:0000256" key="1">
    <source>
        <dbReference type="ARBA" id="ARBA00010541"/>
    </source>
</evidence>
<dbReference type="GO" id="GO:0006508">
    <property type="term" value="P:proteolysis"/>
    <property type="evidence" value="ECO:0007669"/>
    <property type="project" value="UniProtKB-KW"/>
</dbReference>
<dbReference type="Gene3D" id="2.30.42.10">
    <property type="match status" value="1"/>
</dbReference>
<evidence type="ECO:0000259" key="5">
    <source>
        <dbReference type="PROSITE" id="PS50106"/>
    </source>
</evidence>
<dbReference type="PROSITE" id="PS50106">
    <property type="entry name" value="PDZ"/>
    <property type="match status" value="1"/>
</dbReference>
<dbReference type="PANTHER" id="PTHR43343:SF2">
    <property type="entry name" value="PDZ DOMAIN-CONTAINING PROTEIN"/>
    <property type="match status" value="1"/>
</dbReference>
<protein>
    <submittedName>
        <fullName evidence="6">Protease Do-like 1, chloroplastic</fullName>
    </submittedName>
</protein>
<evidence type="ECO:0000256" key="3">
    <source>
        <dbReference type="ARBA" id="ARBA00022801"/>
    </source>
</evidence>
<comment type="similarity">
    <text evidence="1">Belongs to the peptidase S1C family.</text>
</comment>
<dbReference type="InterPro" id="IPR051201">
    <property type="entry name" value="Chloro_Bact_Ser_Proteases"/>
</dbReference>
<dbReference type="PANTHER" id="PTHR43343">
    <property type="entry name" value="PEPTIDASE S12"/>
    <property type="match status" value="1"/>
</dbReference>
<dbReference type="AlphaFoldDB" id="A0AAV1I7E5"/>
<reference evidence="6 7" key="1">
    <citation type="submission" date="2023-10" db="EMBL/GenBank/DDBJ databases">
        <authorList>
            <person name="Maclean D."/>
            <person name="Macfadyen A."/>
        </authorList>
    </citation>
    <scope>NUCLEOTIDE SEQUENCE [LARGE SCALE GENOMIC DNA]</scope>
</reference>
<dbReference type="InterPro" id="IPR001478">
    <property type="entry name" value="PDZ"/>
</dbReference>
<dbReference type="SUPFAM" id="SSF50494">
    <property type="entry name" value="Trypsin-like serine proteases"/>
    <property type="match status" value="1"/>
</dbReference>
<dbReference type="InterPro" id="IPR001940">
    <property type="entry name" value="Peptidase_S1C"/>
</dbReference>
<dbReference type="Pfam" id="PF13180">
    <property type="entry name" value="PDZ_2"/>
    <property type="match status" value="1"/>
</dbReference>
<dbReference type="EMBL" id="CAUYUE010000006">
    <property type="protein sequence ID" value="CAK0781345.1"/>
    <property type="molecule type" value="Genomic_DNA"/>
</dbReference>
<dbReference type="Proteomes" id="UP001314263">
    <property type="component" value="Unassembled WGS sequence"/>
</dbReference>
<organism evidence="6 7">
    <name type="scientific">Coccomyxa viridis</name>
    <dbReference type="NCBI Taxonomy" id="1274662"/>
    <lineage>
        <taxon>Eukaryota</taxon>
        <taxon>Viridiplantae</taxon>
        <taxon>Chlorophyta</taxon>
        <taxon>core chlorophytes</taxon>
        <taxon>Trebouxiophyceae</taxon>
        <taxon>Trebouxiophyceae incertae sedis</taxon>
        <taxon>Coccomyxaceae</taxon>
        <taxon>Coccomyxa</taxon>
    </lineage>
</organism>
<dbReference type="SMART" id="SM00228">
    <property type="entry name" value="PDZ"/>
    <property type="match status" value="1"/>
</dbReference>
<dbReference type="CDD" id="cd00990">
    <property type="entry name" value="cpPDZ_AtDEGP1-like"/>
    <property type="match status" value="1"/>
</dbReference>
<name>A0AAV1I7E5_9CHLO</name>
<comment type="caution">
    <text evidence="6">The sequence shown here is derived from an EMBL/GenBank/DDBJ whole genome shotgun (WGS) entry which is preliminary data.</text>
</comment>
<feature type="domain" description="PDZ" evidence="5">
    <location>
        <begin position="345"/>
        <end position="429"/>
    </location>
</feature>
<dbReference type="InterPro" id="IPR036034">
    <property type="entry name" value="PDZ_sf"/>
</dbReference>
<dbReference type="InterPro" id="IPR039382">
    <property type="entry name" value="DEGP1/8_PDZ_dom"/>
</dbReference>
<keyword evidence="2 6" id="KW-0645">Protease</keyword>
<keyword evidence="7" id="KW-1185">Reference proteome</keyword>
<proteinExistence type="inferred from homology"/>